<dbReference type="PATRIC" id="fig|198628.6.peg.1419"/>
<proteinExistence type="predicted"/>
<protein>
    <submittedName>
        <fullName evidence="2">Capsular polysaccharide biosynthesis protein</fullName>
    </submittedName>
</protein>
<keyword evidence="1" id="KW-0812">Transmembrane</keyword>
<feature type="transmembrane region" description="Helical" evidence="1">
    <location>
        <begin position="119"/>
        <end position="152"/>
    </location>
</feature>
<dbReference type="AlphaFoldDB" id="E0SFU5"/>
<name>E0SFU5_DICD3</name>
<keyword evidence="1" id="KW-0472">Membrane</keyword>
<dbReference type="eggNOG" id="ENOG502ZC5Y">
    <property type="taxonomic scope" value="Bacteria"/>
</dbReference>
<dbReference type="Pfam" id="PF14897">
    <property type="entry name" value="EpsG"/>
    <property type="match status" value="1"/>
</dbReference>
<dbReference type="KEGG" id="ddd:Dda3937_03919"/>
<organism evidence="2 3">
    <name type="scientific">Dickeya dadantii (strain 3937)</name>
    <name type="common">Erwinia chrysanthemi (strain 3937)</name>
    <dbReference type="NCBI Taxonomy" id="198628"/>
    <lineage>
        <taxon>Bacteria</taxon>
        <taxon>Pseudomonadati</taxon>
        <taxon>Pseudomonadota</taxon>
        <taxon>Gammaproteobacteria</taxon>
        <taxon>Enterobacterales</taxon>
        <taxon>Pectobacteriaceae</taxon>
        <taxon>Dickeya</taxon>
    </lineage>
</organism>
<dbReference type="Proteomes" id="UP000006859">
    <property type="component" value="Chromosome"/>
</dbReference>
<keyword evidence="1" id="KW-1133">Transmembrane helix</keyword>
<accession>E0SFU5</accession>
<gene>
    <name evidence="2" type="ordered locus">Dda3937_03919</name>
</gene>
<feature type="transmembrane region" description="Helical" evidence="1">
    <location>
        <begin position="158"/>
        <end position="179"/>
    </location>
</feature>
<dbReference type="InterPro" id="IPR049458">
    <property type="entry name" value="EpsG-like"/>
</dbReference>
<keyword evidence="3" id="KW-1185">Reference proteome</keyword>
<evidence type="ECO:0000256" key="1">
    <source>
        <dbReference type="SAM" id="Phobius"/>
    </source>
</evidence>
<evidence type="ECO:0000313" key="3">
    <source>
        <dbReference type="Proteomes" id="UP000006859"/>
    </source>
</evidence>
<evidence type="ECO:0000313" key="2">
    <source>
        <dbReference type="EMBL" id="ADM97618.1"/>
    </source>
</evidence>
<feature type="transmembrane region" description="Helical" evidence="1">
    <location>
        <begin position="191"/>
        <end position="209"/>
    </location>
</feature>
<dbReference type="EMBL" id="CP002038">
    <property type="protein sequence ID" value="ADM97618.1"/>
    <property type="molecule type" value="Genomic_DNA"/>
</dbReference>
<feature type="transmembrane region" description="Helical" evidence="1">
    <location>
        <begin position="88"/>
        <end position="107"/>
    </location>
</feature>
<sequence>MMNISGVSTREKNKQVKFILKNIIFYMILIPGFTFLVGDKNINRWVDHQTYENYFFLATYNNYAEIFRNGVDPVFVSLMRPFTPTTEGFGFFLIVCAYITLTLKLMALRRSTNNFFIFMLLYSAYFLCLHDYIQIRISLAMAFVALGIYYSQSKRSSFLFFFVSSLIHLTSVFVIIPYLIYKYCGRTAAKFLILGSIFLPLILFSGIIHNARLDTYISFAKYKEAHYDANPFSSQPLLQLAGVIYIYYRSKLRKEVIDSYEYFISIIGVICFYGMLKVPVLSFRLFEMTMFFYIILLSRIFNKSKVIIVICVLFILVGLKNMFYGSSALLIINN</sequence>
<dbReference type="HOGENOM" id="CLU_841655_0_0_6"/>
<feature type="transmembrane region" description="Helical" evidence="1">
    <location>
        <begin position="18"/>
        <end position="37"/>
    </location>
</feature>
<reference evidence="2 3" key="1">
    <citation type="journal article" date="2011" name="J. Bacteriol.">
        <title>Genome sequence of the plant-pathogenic bacterium Dickeya dadantii 3937.</title>
        <authorList>
            <person name="Glasner J.D."/>
            <person name="Yang C.H."/>
            <person name="Reverchon S."/>
            <person name="Hugouvieux-Cotte-Pattat N."/>
            <person name="Condemine G."/>
            <person name="Bohin J.P."/>
            <person name="Van Gijsegem F."/>
            <person name="Yang S."/>
            <person name="Franza T."/>
            <person name="Expert D."/>
            <person name="Plunkett G. III"/>
            <person name="San Francisco M.J."/>
            <person name="Charkowski A.O."/>
            <person name="Py B."/>
            <person name="Bell K."/>
            <person name="Rauscher L."/>
            <person name="Rodriguez-Palenzuela P."/>
            <person name="Toussaint A."/>
            <person name="Holeva M.C."/>
            <person name="He S.Y."/>
            <person name="Douet V."/>
            <person name="Boccara M."/>
            <person name="Blanco C."/>
            <person name="Toth I."/>
            <person name="Anderson B.D."/>
            <person name="Biehl B.S."/>
            <person name="Mau B."/>
            <person name="Flynn S.M."/>
            <person name="Barras F."/>
            <person name="Lindeberg M."/>
            <person name="Birch P.R."/>
            <person name="Tsuyumu S."/>
            <person name="Shi X."/>
            <person name="Hibbing M."/>
            <person name="Yap M.N."/>
            <person name="Carpentier M."/>
            <person name="Dassa E."/>
            <person name="Umehara M."/>
            <person name="Kim J.F."/>
            <person name="Rusch M."/>
            <person name="Soni P."/>
            <person name="Mayhew G.F."/>
            <person name="Fouts D.E."/>
            <person name="Gill S.R."/>
            <person name="Blattner F.R."/>
            <person name="Keen N.T."/>
            <person name="Perna N.T."/>
        </authorList>
    </citation>
    <scope>NUCLEOTIDE SEQUENCE [LARGE SCALE GENOMIC DNA]</scope>
    <source>
        <strain evidence="2 3">3937</strain>
    </source>
</reference>
<feature type="transmembrane region" description="Helical" evidence="1">
    <location>
        <begin position="260"/>
        <end position="276"/>
    </location>
</feature>
<feature type="transmembrane region" description="Helical" evidence="1">
    <location>
        <begin position="308"/>
        <end position="332"/>
    </location>
</feature>